<comment type="caution">
    <text evidence="1">The sequence shown here is derived from an EMBL/GenBank/DDBJ whole genome shotgun (WGS) entry which is preliminary data.</text>
</comment>
<reference evidence="1" key="1">
    <citation type="submission" date="2020-07" db="EMBL/GenBank/DDBJ databases">
        <title>Huge and variable diversity of episymbiotic CPR bacteria and DPANN archaea in groundwater ecosystems.</title>
        <authorList>
            <person name="He C.Y."/>
            <person name="Keren R."/>
            <person name="Whittaker M."/>
            <person name="Farag I.F."/>
            <person name="Doudna J."/>
            <person name="Cate J.H.D."/>
            <person name="Banfield J.F."/>
        </authorList>
    </citation>
    <scope>NUCLEOTIDE SEQUENCE</scope>
    <source>
        <strain evidence="1">NC_groundwater_1520_Pr4_B-0.1um_53_5</strain>
    </source>
</reference>
<dbReference type="GO" id="GO:0003677">
    <property type="term" value="F:DNA binding"/>
    <property type="evidence" value="ECO:0007669"/>
    <property type="project" value="InterPro"/>
</dbReference>
<gene>
    <name evidence="1" type="ORF">HY768_03880</name>
</gene>
<sequence>MDIKDHIAEIQKSIRAGVYTNEASISRGVVMRIFQALNWPIFDTSIVHPEFPLESLFVDYALCHPPNKPAIIVEVKDIGKLEGADTKLFEYAFHAGATMAILTDGQEWHFYLPSARGSIQERRFYKLDLLERNIDEIISRFTRYLGFDQVCSGKAEKEARTDYDSQSILRDIESNLPVAWHKILEEQDSILIDLISEKVADLCGYKPDPDTVSLFLQKQLRPIIVEPAAPTSSIQKQSPRNEYISQIGFILKGKQYRARSAKEVLVEVMKMLSKNDPNFLNRFASRKHGRSRRYIAQSKNELYPGRHDLADLSEEISPGWWVGTNYSKNNIKIILELACEVGGITFNSDLIVNLGD</sequence>
<dbReference type="Gene3D" id="1.20.1380.10">
    <property type="entry name" value="Replication modulator SeqA, C-terminal DNA-binding domain"/>
    <property type="match status" value="1"/>
</dbReference>
<accession>A0A933I819</accession>
<dbReference type="Proteomes" id="UP000736328">
    <property type="component" value="Unassembled WGS sequence"/>
</dbReference>
<evidence type="ECO:0008006" key="3">
    <source>
        <dbReference type="Google" id="ProtNLM"/>
    </source>
</evidence>
<evidence type="ECO:0000313" key="2">
    <source>
        <dbReference type="Proteomes" id="UP000736328"/>
    </source>
</evidence>
<evidence type="ECO:0000313" key="1">
    <source>
        <dbReference type="EMBL" id="MBI4726355.1"/>
    </source>
</evidence>
<dbReference type="InterPro" id="IPR036835">
    <property type="entry name" value="SeqA_DNA-bd_C_sf"/>
</dbReference>
<protein>
    <recommendedName>
        <fullName evidence="3">Type I restriction enzyme R protein N-terminal domain-containing protein</fullName>
    </recommendedName>
</protein>
<organism evidence="1 2">
    <name type="scientific">candidate division TA06 bacterium</name>
    <dbReference type="NCBI Taxonomy" id="2250710"/>
    <lineage>
        <taxon>Bacteria</taxon>
        <taxon>Bacteria division TA06</taxon>
    </lineage>
</organism>
<proteinExistence type="predicted"/>
<name>A0A933I819_UNCT6</name>
<dbReference type="AlphaFoldDB" id="A0A933I819"/>
<dbReference type="EMBL" id="JACQXR010000045">
    <property type="protein sequence ID" value="MBI4726355.1"/>
    <property type="molecule type" value="Genomic_DNA"/>
</dbReference>